<accession>A0ABD0NFC1</accession>
<dbReference type="CDD" id="cd09275">
    <property type="entry name" value="RNase_HI_RT_DIRS1"/>
    <property type="match status" value="1"/>
</dbReference>
<sequence length="218" mass="25014">PGVGNSLSPHNASDGRVPHRLGSGHEWPPCPWSVEWLPSHMAHQLPGDGGRISGKHFLPDLRDCHVLVYTNKTVVVYYINHQGGLRSRPLYKLAHQILLWSQDKLLSLRAVHVPGHLNMGADILSRQGQRPGEWMLHPEVVKQIWRVFGQAQVDLFATQENAQCPHWYSLTIQLPWGWMPWYRRGRGFACTPFPRSFCSREFWRAWFSDLISLLDSSP</sequence>
<dbReference type="InterPro" id="IPR052055">
    <property type="entry name" value="Hepadnavirus_pol/RT"/>
</dbReference>
<dbReference type="PANTHER" id="PTHR33050">
    <property type="entry name" value="REVERSE TRANSCRIPTASE DOMAIN-CONTAINING PROTEIN"/>
    <property type="match status" value="1"/>
</dbReference>
<evidence type="ECO:0000313" key="3">
    <source>
        <dbReference type="Proteomes" id="UP001529510"/>
    </source>
</evidence>
<feature type="non-terminal residue" evidence="2">
    <location>
        <position position="218"/>
    </location>
</feature>
<feature type="non-terminal residue" evidence="2">
    <location>
        <position position="1"/>
    </location>
</feature>
<reference evidence="2 3" key="1">
    <citation type="submission" date="2024-05" db="EMBL/GenBank/DDBJ databases">
        <title>Genome sequencing and assembly of Indian major carp, Cirrhinus mrigala (Hamilton, 1822).</title>
        <authorList>
            <person name="Mohindra V."/>
            <person name="Chowdhury L.M."/>
            <person name="Lal K."/>
            <person name="Jena J.K."/>
        </authorList>
    </citation>
    <scope>NUCLEOTIDE SEQUENCE [LARGE SCALE GENOMIC DNA]</scope>
    <source>
        <strain evidence="2">CM1030</strain>
        <tissue evidence="2">Blood</tissue>
    </source>
</reference>
<dbReference type="PANTHER" id="PTHR33050:SF7">
    <property type="entry name" value="RIBONUCLEASE H"/>
    <property type="match status" value="1"/>
</dbReference>
<organism evidence="2 3">
    <name type="scientific">Cirrhinus mrigala</name>
    <name type="common">Mrigala</name>
    <dbReference type="NCBI Taxonomy" id="683832"/>
    <lineage>
        <taxon>Eukaryota</taxon>
        <taxon>Metazoa</taxon>
        <taxon>Chordata</taxon>
        <taxon>Craniata</taxon>
        <taxon>Vertebrata</taxon>
        <taxon>Euteleostomi</taxon>
        <taxon>Actinopterygii</taxon>
        <taxon>Neopterygii</taxon>
        <taxon>Teleostei</taxon>
        <taxon>Ostariophysi</taxon>
        <taxon>Cypriniformes</taxon>
        <taxon>Cyprinidae</taxon>
        <taxon>Labeoninae</taxon>
        <taxon>Labeonini</taxon>
        <taxon>Cirrhinus</taxon>
    </lineage>
</organism>
<name>A0ABD0NFC1_CIRMR</name>
<comment type="caution">
    <text evidence="2">The sequence shown here is derived from an EMBL/GenBank/DDBJ whole genome shotgun (WGS) entry which is preliminary data.</text>
</comment>
<dbReference type="Proteomes" id="UP001529510">
    <property type="component" value="Unassembled WGS sequence"/>
</dbReference>
<evidence type="ECO:0000256" key="1">
    <source>
        <dbReference type="SAM" id="MobiDB-lite"/>
    </source>
</evidence>
<evidence type="ECO:0000313" key="2">
    <source>
        <dbReference type="EMBL" id="KAL0159972.1"/>
    </source>
</evidence>
<dbReference type="EMBL" id="JAMKFB020000022">
    <property type="protein sequence ID" value="KAL0159972.1"/>
    <property type="molecule type" value="Genomic_DNA"/>
</dbReference>
<proteinExistence type="predicted"/>
<protein>
    <submittedName>
        <fullName evidence="2">Uncharacterized protein</fullName>
    </submittedName>
</protein>
<gene>
    <name evidence="2" type="ORF">M9458_043697</name>
</gene>
<keyword evidence="3" id="KW-1185">Reference proteome</keyword>
<dbReference type="AlphaFoldDB" id="A0ABD0NFC1"/>
<feature type="region of interest" description="Disordered" evidence="1">
    <location>
        <begin position="1"/>
        <end position="20"/>
    </location>
</feature>
<feature type="compositionally biased region" description="Polar residues" evidence="1">
    <location>
        <begin position="1"/>
        <end position="11"/>
    </location>
</feature>